<dbReference type="SUPFAM" id="SSF50486">
    <property type="entry name" value="FMT C-terminal domain-like"/>
    <property type="match status" value="1"/>
</dbReference>
<feature type="domain" description="Formyl transferase N-terminal" evidence="5">
    <location>
        <begin position="1"/>
        <end position="153"/>
    </location>
</feature>
<accession>A0A3D8IZ34</accession>
<evidence type="ECO:0000259" key="6">
    <source>
        <dbReference type="Pfam" id="PF02911"/>
    </source>
</evidence>
<evidence type="ECO:0000256" key="2">
    <source>
        <dbReference type="ARBA" id="ARBA00012261"/>
    </source>
</evidence>
<sequence>MNLVFLGTPTFAKDILEGLHTKHTILGVITQTDKPFGRKKILKAPETKQYCIIHDIPCFQPIKAQEIPAILEQIESQHAIEAIIVVAYGKILPKTVTSTYLCLNLHGSILPYFRGASPVQHSIINDYLHFGLTVIAMDEGLDTGDILATKTIHKQQVQQKLLEEVFKTLVPHSIELLDSVLNSLKNNVITRQAQEHTQATYCTKLQKKDGILNLENAKACYLRYLALHDRGISLVCQYGMLKINEITGYEETPLESHFPKGTILEIDSKQNRFSLSCTRGKLWISAVTPENKPKMSALSFLQSKGLKVGDTLC</sequence>
<evidence type="ECO:0000256" key="1">
    <source>
        <dbReference type="ARBA" id="ARBA00010699"/>
    </source>
</evidence>
<protein>
    <recommendedName>
        <fullName evidence="2">methionyl-tRNA formyltransferase</fullName>
        <ecNumber evidence="2">2.1.2.9</ecNumber>
    </recommendedName>
</protein>
<comment type="similarity">
    <text evidence="1">Belongs to the Fmt family.</text>
</comment>
<name>A0A3D8IZ34_9HELI</name>
<dbReference type="Pfam" id="PF00551">
    <property type="entry name" value="Formyl_trans_N"/>
    <property type="match status" value="1"/>
</dbReference>
<dbReference type="RefSeq" id="WP_104763392.1">
    <property type="nucleotide sequence ID" value="NZ_FZPM01000020.1"/>
</dbReference>
<evidence type="ECO:0000259" key="5">
    <source>
        <dbReference type="Pfam" id="PF00551"/>
    </source>
</evidence>
<organism evidence="7 8">
    <name type="scientific">Helicobacter aurati</name>
    <dbReference type="NCBI Taxonomy" id="137778"/>
    <lineage>
        <taxon>Bacteria</taxon>
        <taxon>Pseudomonadati</taxon>
        <taxon>Campylobacterota</taxon>
        <taxon>Epsilonproteobacteria</taxon>
        <taxon>Campylobacterales</taxon>
        <taxon>Helicobacteraceae</taxon>
        <taxon>Helicobacter</taxon>
    </lineage>
</organism>
<dbReference type="Proteomes" id="UP000256424">
    <property type="component" value="Unassembled WGS sequence"/>
</dbReference>
<comment type="caution">
    <text evidence="7">The sequence shown here is derived from an EMBL/GenBank/DDBJ whole genome shotgun (WGS) entry which is preliminary data.</text>
</comment>
<dbReference type="Pfam" id="PF02911">
    <property type="entry name" value="Formyl_trans_C"/>
    <property type="match status" value="1"/>
</dbReference>
<dbReference type="InterPro" id="IPR011034">
    <property type="entry name" value="Formyl_transferase-like_C_sf"/>
</dbReference>
<evidence type="ECO:0000313" key="7">
    <source>
        <dbReference type="EMBL" id="RDU70528.1"/>
    </source>
</evidence>
<dbReference type="InterPro" id="IPR041711">
    <property type="entry name" value="Met-tRNA-FMT_N"/>
</dbReference>
<proteinExistence type="inferred from homology"/>
<dbReference type="InterPro" id="IPR036477">
    <property type="entry name" value="Formyl_transf_N_sf"/>
</dbReference>
<dbReference type="GO" id="GO:0005829">
    <property type="term" value="C:cytosol"/>
    <property type="evidence" value="ECO:0007669"/>
    <property type="project" value="TreeGrafter"/>
</dbReference>
<dbReference type="AlphaFoldDB" id="A0A3D8IZ34"/>
<dbReference type="InterPro" id="IPR005793">
    <property type="entry name" value="Formyl_trans_C"/>
</dbReference>
<dbReference type="PANTHER" id="PTHR11138:SF5">
    <property type="entry name" value="METHIONYL-TRNA FORMYLTRANSFERASE, MITOCHONDRIAL"/>
    <property type="match status" value="1"/>
</dbReference>
<feature type="domain" description="Formyl transferase C-terminal" evidence="6">
    <location>
        <begin position="204"/>
        <end position="304"/>
    </location>
</feature>
<dbReference type="EC" id="2.1.2.9" evidence="2"/>
<keyword evidence="3 7" id="KW-0808">Transferase</keyword>
<dbReference type="PANTHER" id="PTHR11138">
    <property type="entry name" value="METHIONYL-TRNA FORMYLTRANSFERASE"/>
    <property type="match status" value="1"/>
</dbReference>
<evidence type="ECO:0000313" key="8">
    <source>
        <dbReference type="Proteomes" id="UP000256424"/>
    </source>
</evidence>
<dbReference type="Gene3D" id="3.40.50.12230">
    <property type="match status" value="1"/>
</dbReference>
<reference evidence="7 8" key="1">
    <citation type="submission" date="2018-04" db="EMBL/GenBank/DDBJ databases">
        <title>Novel Campyloabacter and Helicobacter Species and Strains.</title>
        <authorList>
            <person name="Mannion A.J."/>
            <person name="Shen Z."/>
            <person name="Fox J.G."/>
        </authorList>
    </citation>
    <scope>NUCLEOTIDE SEQUENCE [LARGE SCALE GENOMIC DNA]</scope>
    <source>
        <strain evidence="7 8">MIT 97-5075</strain>
    </source>
</reference>
<dbReference type="GO" id="GO:0004479">
    <property type="term" value="F:methionyl-tRNA formyltransferase activity"/>
    <property type="evidence" value="ECO:0007669"/>
    <property type="project" value="UniProtKB-EC"/>
</dbReference>
<dbReference type="OrthoDB" id="9802815at2"/>
<dbReference type="InterPro" id="IPR002376">
    <property type="entry name" value="Formyl_transf_N"/>
</dbReference>
<evidence type="ECO:0000256" key="3">
    <source>
        <dbReference type="ARBA" id="ARBA00022679"/>
    </source>
</evidence>
<gene>
    <name evidence="7" type="ORF">CQA66_08180</name>
</gene>
<keyword evidence="4" id="KW-0648">Protein biosynthesis</keyword>
<dbReference type="CDD" id="cd08646">
    <property type="entry name" value="FMT_core_Met-tRNA-FMT_N"/>
    <property type="match status" value="1"/>
</dbReference>
<keyword evidence="8" id="KW-1185">Reference proteome</keyword>
<dbReference type="SUPFAM" id="SSF53328">
    <property type="entry name" value="Formyltransferase"/>
    <property type="match status" value="1"/>
</dbReference>
<dbReference type="EMBL" id="NXLW01000019">
    <property type="protein sequence ID" value="RDU70528.1"/>
    <property type="molecule type" value="Genomic_DNA"/>
</dbReference>
<evidence type="ECO:0000256" key="4">
    <source>
        <dbReference type="ARBA" id="ARBA00022917"/>
    </source>
</evidence>